<sequence>KLPCELVVAMINSVYNSQNRENILTVEHLSAQDADSKGDDQPASEKPVDDPPNTDAFDPANPPDNLRDILTKLEDVQSYITCCREHPSFKDYLDVLRNEEDLIEGCEWSFGDDDKSDPLEDVIHFVTWLNQKLPDQGPESSESGGTKRPRKAAEWGPPKKEINFELDPKDIRTMLLADLQQDDPEYDLRAEVAKIKNHPSFPGYTSWCVKGLDYEEDFEFGGEHQELEDIVHFLTWLQSAIRRLPKQAQQQSQQMHVDQIATHQPSQLEKGVAVSTVDGTPRHTAGHDSEPMKIDASTKETPSDTVPPHDPQQPQVCTKMDMIDSTEPPKQARAEHECASTKAKSQTVQQQQQPNVEGSGETGMNDSTTKDASVPGHTAEPHSVRMMGESVAMQTASEVTEITNAQQSQQNQEQHQGHAASAPEPPKPEQELEQVPEPPKATLLEDGELPHTDYKTEPAKTLEQRLQPNQNIPEDMEVTRTPKQPEEHPSVPMKVDNDDMDTASGVIQEHDQAQHQQSDTHMDTTSIAEHESRSMEIEHVNGASASISKPQHEQSNAALTSPVDPATAKSGTDPPGGNHTATAVVMASPPSSPLPLQSPSRKHDKHKHKKDKKEKKSKKDDDEKKKHKKDKHRKNNHDNESDANDQASSHQHKKMKLDGKSTPTQKPAAKAAPKAKTLAVMKALAKAKTYAKAKASPKTKAKAKSRSKKGAVEEDSWFSYQQHND</sequence>
<feature type="compositionally biased region" description="Polar residues" evidence="1">
    <location>
        <begin position="362"/>
        <end position="371"/>
    </location>
</feature>
<accession>A0ABP0NY10</accession>
<organism evidence="2 3">
    <name type="scientific">Durusdinium trenchii</name>
    <dbReference type="NCBI Taxonomy" id="1381693"/>
    <lineage>
        <taxon>Eukaryota</taxon>
        <taxon>Sar</taxon>
        <taxon>Alveolata</taxon>
        <taxon>Dinophyceae</taxon>
        <taxon>Suessiales</taxon>
        <taxon>Symbiodiniaceae</taxon>
        <taxon>Durusdinium</taxon>
    </lineage>
</organism>
<proteinExistence type="predicted"/>
<feature type="compositionally biased region" description="Basic residues" evidence="1">
    <location>
        <begin position="689"/>
        <end position="709"/>
    </location>
</feature>
<feature type="region of interest" description="Disordered" evidence="1">
    <location>
        <begin position="133"/>
        <end position="157"/>
    </location>
</feature>
<feature type="region of interest" description="Disordered" evidence="1">
    <location>
        <begin position="32"/>
        <end position="63"/>
    </location>
</feature>
<feature type="non-terminal residue" evidence="2">
    <location>
        <position position="1"/>
    </location>
</feature>
<gene>
    <name evidence="2" type="ORF">CCMP2556_LOCUS33624</name>
</gene>
<keyword evidence="3" id="KW-1185">Reference proteome</keyword>
<feature type="region of interest" description="Disordered" evidence="1">
    <location>
        <begin position="248"/>
        <end position="725"/>
    </location>
</feature>
<feature type="compositionally biased region" description="Basic residues" evidence="1">
    <location>
        <begin position="600"/>
        <end position="616"/>
    </location>
</feature>
<feature type="compositionally biased region" description="Basic and acidic residues" evidence="1">
    <location>
        <begin position="477"/>
        <end position="489"/>
    </location>
</feature>
<feature type="compositionally biased region" description="Basic and acidic residues" evidence="1">
    <location>
        <begin position="448"/>
        <end position="463"/>
    </location>
</feature>
<feature type="compositionally biased region" description="Low complexity" evidence="1">
    <location>
        <begin position="660"/>
        <end position="688"/>
    </location>
</feature>
<feature type="compositionally biased region" description="Polar residues" evidence="1">
    <location>
        <begin position="392"/>
        <end position="405"/>
    </location>
</feature>
<evidence type="ECO:0000313" key="3">
    <source>
        <dbReference type="Proteomes" id="UP001642484"/>
    </source>
</evidence>
<feature type="compositionally biased region" description="Basic residues" evidence="1">
    <location>
        <begin position="625"/>
        <end position="635"/>
    </location>
</feature>
<feature type="compositionally biased region" description="Polar residues" evidence="1">
    <location>
        <begin position="543"/>
        <end position="559"/>
    </location>
</feature>
<feature type="compositionally biased region" description="Basic and acidic residues" evidence="1">
    <location>
        <begin position="330"/>
        <end position="339"/>
    </location>
</feature>
<feature type="compositionally biased region" description="Basic and acidic residues" evidence="1">
    <location>
        <begin position="285"/>
        <end position="302"/>
    </location>
</feature>
<name>A0ABP0NY10_9DINO</name>
<dbReference type="Proteomes" id="UP001642484">
    <property type="component" value="Unassembled WGS sequence"/>
</dbReference>
<protein>
    <submittedName>
        <fullName evidence="2">Uncharacterized protein</fullName>
    </submittedName>
</protein>
<feature type="compositionally biased region" description="Basic and acidic residues" evidence="1">
    <location>
        <begin position="508"/>
        <end position="539"/>
    </location>
</feature>
<evidence type="ECO:0000256" key="1">
    <source>
        <dbReference type="SAM" id="MobiDB-lite"/>
    </source>
</evidence>
<evidence type="ECO:0000313" key="2">
    <source>
        <dbReference type="EMBL" id="CAK9068444.1"/>
    </source>
</evidence>
<reference evidence="2 3" key="1">
    <citation type="submission" date="2024-02" db="EMBL/GenBank/DDBJ databases">
        <authorList>
            <person name="Chen Y."/>
            <person name="Shah S."/>
            <person name="Dougan E. K."/>
            <person name="Thang M."/>
            <person name="Chan C."/>
        </authorList>
    </citation>
    <scope>NUCLEOTIDE SEQUENCE [LARGE SCALE GENOMIC DNA]</scope>
</reference>
<comment type="caution">
    <text evidence="2">The sequence shown here is derived from an EMBL/GenBank/DDBJ whole genome shotgun (WGS) entry which is preliminary data.</text>
</comment>
<dbReference type="EMBL" id="CAXAMN010022333">
    <property type="protein sequence ID" value="CAK9068444.1"/>
    <property type="molecule type" value="Genomic_DNA"/>
</dbReference>
<feature type="compositionally biased region" description="Polar residues" evidence="1">
    <location>
        <begin position="248"/>
        <end position="267"/>
    </location>
</feature>